<accession>A0A1E1FM66</accession>
<dbReference type="GO" id="GO:0031966">
    <property type="term" value="C:mitochondrial membrane"/>
    <property type="evidence" value="ECO:0007669"/>
    <property type="project" value="UniProtKB-SubCell"/>
</dbReference>
<comment type="function">
    <text evidence="12">Subunit 8, of the mitochondrial membrane ATP synthase complex (F(1)F(0) ATP synthase or Complex V) that produces ATP from ADP in the presence of a proton gradient across the membrane which is generated by electron transport complexes of the respiratory chain. ATP synthase complex consist of a soluble F(1) head domain - the catalytic core - and a membrane F(1) domain - the membrane proton channel. These two domains are linked by a central stalk rotating inside the F(1) region and a stationary peripheral stalk. During catalysis, ATP synthesis in the catalytic domain of F(1) is coupled via a rotary mechanism of the central stalk subunits to proton translocation. In vivo, can only synthesize ATP although its ATP hydrolase activity can be activated artificially in vitro. Part of the complex F(0) domain.</text>
</comment>
<evidence type="ECO:0000256" key="2">
    <source>
        <dbReference type="ARBA" id="ARBA00008892"/>
    </source>
</evidence>
<gene>
    <name evidence="16" type="primary">ATPase 8</name>
</gene>
<evidence type="ECO:0000256" key="8">
    <source>
        <dbReference type="ARBA" id="ARBA00023065"/>
    </source>
</evidence>
<geneLocation type="mitochondrion" evidence="16"/>
<dbReference type="AlphaFoldDB" id="A0A1E1FM66"/>
<dbReference type="GO" id="GO:0015078">
    <property type="term" value="F:proton transmembrane transporter activity"/>
    <property type="evidence" value="ECO:0007669"/>
    <property type="project" value="InterPro"/>
</dbReference>
<keyword evidence="8 14" id="KW-0406">Ion transport</keyword>
<sequence>MPQLNPDPWFMTLIFAWLIFLLIIPIKVLSHISPNEPSPVNTEKHKTGSWDWLW</sequence>
<comment type="subunit">
    <text evidence="13">Component of the ATP synthase complex composed at least of ATP5F1A/subunit alpha, ATP5F1B/subunit beta, ATP5MC1/subunit c (homooctomer), MT-ATP6/subunit a, MT-ATP8/subunit 8, ATP5ME/subunit e, ATP5MF/subunit f, ATP5MG/subunit g, ATP5MK/subunit k, ATP5MJ/subunit j, ATP5F1C/subunit gamma, ATP5F1D/subunit delta, ATP5F1E/subunit epsilon, ATP5PF/subunit F6, ATP5PB/subunit b, ATP5PD/subunit d, ATP5PO/subunit OSCP. ATP synthase complex consists of a soluble F(1) head domain (subunits alpha(3) and beta(3)) - the catalytic core - and a membrane F(0) domain - the membrane proton channel (subunits c, a, 8, e, f, g, k and j). These two domains are linked by a central stalk (subunits gamma, delta, and epsilon) rotating inside the F1 region and a stationary peripheral stalk (subunits F6, b, d, and OSCP).</text>
</comment>
<evidence type="ECO:0000256" key="10">
    <source>
        <dbReference type="ARBA" id="ARBA00023136"/>
    </source>
</evidence>
<evidence type="ECO:0000256" key="14">
    <source>
        <dbReference type="RuleBase" id="RU003661"/>
    </source>
</evidence>
<name>A0A1E1FM66_9TELE</name>
<reference evidence="16" key="1">
    <citation type="submission" date="2009-05" db="EMBL/GenBank/DDBJ databases">
        <title>Whole mitochondrial genome sequences in Cypriniformes.</title>
        <authorList>
            <person name="Miya M."/>
        </authorList>
    </citation>
    <scope>NUCLEOTIDE SEQUENCE</scope>
    <source>
        <strain evidence="16">CBM ZF 11805</strain>
    </source>
</reference>
<dbReference type="PANTHER" id="PTHR39937">
    <property type="entry name" value="ATP SYNTHASE PROTEIN 8"/>
    <property type="match status" value="1"/>
</dbReference>
<proteinExistence type="inferred from homology"/>
<evidence type="ECO:0000313" key="16">
    <source>
        <dbReference type="EMBL" id="BAV71605.1"/>
    </source>
</evidence>
<keyword evidence="10" id="KW-0472">Membrane</keyword>
<feature type="signal peptide" evidence="15">
    <location>
        <begin position="1"/>
        <end position="30"/>
    </location>
</feature>
<dbReference type="GO" id="GO:0015986">
    <property type="term" value="P:proton motive force-driven ATP synthesis"/>
    <property type="evidence" value="ECO:0007669"/>
    <property type="project" value="InterPro"/>
</dbReference>
<evidence type="ECO:0000256" key="4">
    <source>
        <dbReference type="ARBA" id="ARBA00022547"/>
    </source>
</evidence>
<feature type="chain" id="PRO_5009112831" description="ATP synthase complex subunit 8" evidence="15">
    <location>
        <begin position="31"/>
        <end position="54"/>
    </location>
</feature>
<evidence type="ECO:0000256" key="15">
    <source>
        <dbReference type="SAM" id="SignalP"/>
    </source>
</evidence>
<evidence type="ECO:0000256" key="3">
    <source>
        <dbReference type="ARBA" id="ARBA00022448"/>
    </source>
</evidence>
<keyword evidence="15" id="KW-0732">Signal</keyword>
<evidence type="ECO:0000256" key="1">
    <source>
        <dbReference type="ARBA" id="ARBA00004304"/>
    </source>
</evidence>
<dbReference type="PANTHER" id="PTHR39937:SF1">
    <property type="entry name" value="ATP SYNTHASE PROTEIN 8"/>
    <property type="match status" value="1"/>
</dbReference>
<evidence type="ECO:0000256" key="6">
    <source>
        <dbReference type="ARBA" id="ARBA00022781"/>
    </source>
</evidence>
<evidence type="ECO:0000256" key="12">
    <source>
        <dbReference type="ARBA" id="ARBA00053067"/>
    </source>
</evidence>
<keyword evidence="6 14" id="KW-0375">Hydrogen ion transport</keyword>
<keyword evidence="9 14" id="KW-0496">Mitochondrion</keyword>
<evidence type="ECO:0000256" key="9">
    <source>
        <dbReference type="ARBA" id="ARBA00023128"/>
    </source>
</evidence>
<organism evidence="16">
    <name type="scientific">Barbodes aurotaeniatus</name>
    <dbReference type="NCBI Taxonomy" id="1606549"/>
    <lineage>
        <taxon>Eukaryota</taxon>
        <taxon>Metazoa</taxon>
        <taxon>Chordata</taxon>
        <taxon>Craniata</taxon>
        <taxon>Vertebrata</taxon>
        <taxon>Euteleostomi</taxon>
        <taxon>Actinopterygii</taxon>
        <taxon>Neopterygii</taxon>
        <taxon>Teleostei</taxon>
        <taxon>Ostariophysi</taxon>
        <taxon>Cypriniformes</taxon>
        <taxon>Cyprinidae</taxon>
        <taxon>Smiliogastrinae</taxon>
        <taxon>Barbodes</taxon>
    </lineage>
</organism>
<comment type="subcellular location">
    <subcellularLocation>
        <location evidence="1 14">Mitochondrion membrane</location>
        <topology evidence="1 14">Single-pass membrane protein</topology>
    </subcellularLocation>
</comment>
<keyword evidence="11" id="KW-0066">ATP synthesis</keyword>
<evidence type="ECO:0000256" key="13">
    <source>
        <dbReference type="ARBA" id="ARBA00064647"/>
    </source>
</evidence>
<dbReference type="InterPro" id="IPR001421">
    <property type="entry name" value="ATP8_metazoa"/>
</dbReference>
<dbReference type="Pfam" id="PF00895">
    <property type="entry name" value="ATP-synt_8"/>
    <property type="match status" value="1"/>
</dbReference>
<keyword evidence="3 14" id="KW-0813">Transport</keyword>
<dbReference type="InterPro" id="IPR050635">
    <property type="entry name" value="ATPase_protein_8"/>
</dbReference>
<dbReference type="EMBL" id="AP011381">
    <property type="protein sequence ID" value="BAV71605.1"/>
    <property type="molecule type" value="Genomic_DNA"/>
</dbReference>
<keyword evidence="7" id="KW-1133">Transmembrane helix</keyword>
<evidence type="ECO:0000256" key="11">
    <source>
        <dbReference type="ARBA" id="ARBA00023310"/>
    </source>
</evidence>
<comment type="similarity">
    <text evidence="2 14">Belongs to the ATPase protein 8 family.</text>
</comment>
<keyword evidence="4 14" id="KW-0138">CF(0)</keyword>
<evidence type="ECO:0000256" key="7">
    <source>
        <dbReference type="ARBA" id="ARBA00022989"/>
    </source>
</evidence>
<protein>
    <recommendedName>
        <fullName evidence="14">ATP synthase complex subunit 8</fullName>
    </recommendedName>
</protein>
<evidence type="ECO:0000256" key="5">
    <source>
        <dbReference type="ARBA" id="ARBA00022692"/>
    </source>
</evidence>
<keyword evidence="5 14" id="KW-0812">Transmembrane</keyword>
<dbReference type="GO" id="GO:0045259">
    <property type="term" value="C:proton-transporting ATP synthase complex"/>
    <property type="evidence" value="ECO:0007669"/>
    <property type="project" value="UniProtKB-KW"/>
</dbReference>